<dbReference type="RefSeq" id="XP_043126080.1">
    <property type="nucleotide sequence ID" value="XM_043270145.1"/>
</dbReference>
<keyword evidence="2" id="KW-0843">Virulence</keyword>
<feature type="chain" id="PRO_5040374260" description="LysM domain-containing protein" evidence="3">
    <location>
        <begin position="26"/>
        <end position="437"/>
    </location>
</feature>
<dbReference type="GO" id="GO:0008061">
    <property type="term" value="F:chitin binding"/>
    <property type="evidence" value="ECO:0007669"/>
    <property type="project" value="UniProtKB-KW"/>
</dbReference>
<feature type="signal peptide" evidence="3">
    <location>
        <begin position="1"/>
        <end position="25"/>
    </location>
</feature>
<sequence>MTFSFVRKCGALGTLLAVLPLQATAVKIWDTPGALGTAIPAGCRAALTTNITCPAKLITAAEIVNEVPQNETFLEQYCEATCRNSLQSFATLVNTRCGNTVYSFGNSTKQSGNHIAVPLLWAQNVACLEDSTTQSLCLPSITTHTAKACDDCTLKYLAGLLNSTYGHRRVSDDSFSALASSCTVAPTAYPHGTVTFPAPPTSTSNSSAPCLGTEYTVAEGDTCKSIAQANNVAYYRLLSDNGIDLKCESLSVGTKLCLGDSCTLHTIAANETCKDILAGKDFTITELLAWNPIIHRNCDNLATLVGHTICVSPPGSGDWDIPITVTYNETWTLPPGDWAPLPSATEAPNVTRTDPYALGSIGTVTATANETHWSLGASRITDCPVKNKDIEDGFEWALLPEDCSSSMEPYCTPFLDEPAPPSTTFASSCLPSVIMGW</sequence>
<dbReference type="SMART" id="SM00257">
    <property type="entry name" value="LysM"/>
    <property type="match status" value="2"/>
</dbReference>
<dbReference type="PROSITE" id="PS51782">
    <property type="entry name" value="LYSM"/>
    <property type="match status" value="1"/>
</dbReference>
<evidence type="ECO:0000259" key="4">
    <source>
        <dbReference type="PROSITE" id="PS51782"/>
    </source>
</evidence>
<proteinExistence type="predicted"/>
<evidence type="ECO:0000256" key="2">
    <source>
        <dbReference type="ARBA" id="ARBA00023026"/>
    </source>
</evidence>
<dbReference type="PANTHER" id="PTHR34997">
    <property type="entry name" value="AM15"/>
    <property type="match status" value="1"/>
</dbReference>
<dbReference type="EMBL" id="BOPL01000004">
    <property type="protein sequence ID" value="GIK02894.1"/>
    <property type="molecule type" value="Genomic_DNA"/>
</dbReference>
<dbReference type="OrthoDB" id="5985073at2759"/>
<name>A0A9P3F2T7_ASPVI</name>
<evidence type="ECO:0000256" key="1">
    <source>
        <dbReference type="ARBA" id="ARBA00022669"/>
    </source>
</evidence>
<dbReference type="Proteomes" id="UP000710440">
    <property type="component" value="Unassembled WGS sequence"/>
</dbReference>
<dbReference type="InterPro" id="IPR018392">
    <property type="entry name" value="LysM"/>
</dbReference>
<keyword evidence="3" id="KW-0732">Signal</keyword>
<reference evidence="5 6" key="1">
    <citation type="submission" date="2021-02" db="EMBL/GenBank/DDBJ databases">
        <title>Pan-genome distribution and transcriptional activeness of fungal secondary metabolism genes in Aspergillus section Fumigati.</title>
        <authorList>
            <person name="Takahashi H."/>
            <person name="Umemura M."/>
            <person name="Ninomiya A."/>
            <person name="Kusuya Y."/>
            <person name="Urayama S."/>
            <person name="Shimizu M."/>
            <person name="Watanabe A."/>
            <person name="Kamei K."/>
            <person name="Yaguchi T."/>
            <person name="Hagiwara D."/>
        </authorList>
    </citation>
    <scope>NUCLEOTIDE SEQUENCE [LARGE SCALE GENOMIC DNA]</scope>
    <source>
        <strain evidence="5 6">IFM 47045</strain>
    </source>
</reference>
<accession>A0A9P3F2T7</accession>
<dbReference type="SUPFAM" id="SSF54106">
    <property type="entry name" value="LysM domain"/>
    <property type="match status" value="1"/>
</dbReference>
<dbReference type="Gene3D" id="3.10.350.10">
    <property type="entry name" value="LysM domain"/>
    <property type="match status" value="2"/>
</dbReference>
<evidence type="ECO:0000313" key="5">
    <source>
        <dbReference type="EMBL" id="GIK02894.1"/>
    </source>
</evidence>
<comment type="caution">
    <text evidence="5">The sequence shown here is derived from an EMBL/GenBank/DDBJ whole genome shotgun (WGS) entry which is preliminary data.</text>
</comment>
<evidence type="ECO:0000256" key="3">
    <source>
        <dbReference type="SAM" id="SignalP"/>
    </source>
</evidence>
<organism evidence="5 6">
    <name type="scientific">Aspergillus viridinutans</name>
    <dbReference type="NCBI Taxonomy" id="75553"/>
    <lineage>
        <taxon>Eukaryota</taxon>
        <taxon>Fungi</taxon>
        <taxon>Dikarya</taxon>
        <taxon>Ascomycota</taxon>
        <taxon>Pezizomycotina</taxon>
        <taxon>Eurotiomycetes</taxon>
        <taxon>Eurotiomycetidae</taxon>
        <taxon>Eurotiales</taxon>
        <taxon>Aspergillaceae</taxon>
        <taxon>Aspergillus</taxon>
        <taxon>Aspergillus subgen. Fumigati</taxon>
    </lineage>
</organism>
<dbReference type="AlphaFoldDB" id="A0A9P3F2T7"/>
<dbReference type="PANTHER" id="PTHR34997:SF1">
    <property type="entry name" value="PEPTIDOGLYCAN-BINDING LYSIN DOMAIN"/>
    <property type="match status" value="1"/>
</dbReference>
<dbReference type="Pfam" id="PF01476">
    <property type="entry name" value="LysM"/>
    <property type="match status" value="1"/>
</dbReference>
<protein>
    <recommendedName>
        <fullName evidence="4">LysM domain-containing protein</fullName>
    </recommendedName>
</protein>
<feature type="domain" description="LysM" evidence="4">
    <location>
        <begin position="213"/>
        <end position="258"/>
    </location>
</feature>
<gene>
    <name evidence="5" type="ORF">Aspvir_006957</name>
</gene>
<dbReference type="InterPro" id="IPR052210">
    <property type="entry name" value="LysM1-like"/>
</dbReference>
<dbReference type="GeneID" id="66934939"/>
<keyword evidence="6" id="KW-1185">Reference proteome</keyword>
<dbReference type="CDD" id="cd00118">
    <property type="entry name" value="LysM"/>
    <property type="match status" value="1"/>
</dbReference>
<dbReference type="InterPro" id="IPR036779">
    <property type="entry name" value="LysM_dom_sf"/>
</dbReference>
<keyword evidence="1" id="KW-0147">Chitin-binding</keyword>
<evidence type="ECO:0000313" key="6">
    <source>
        <dbReference type="Proteomes" id="UP000710440"/>
    </source>
</evidence>